<dbReference type="EMBL" id="AE003849">
    <property type="protein sequence ID" value="AAF84613.1"/>
    <property type="molecule type" value="Genomic_DNA"/>
</dbReference>
<proteinExistence type="predicted"/>
<protein>
    <submittedName>
        <fullName evidence="1">Uncharacterized protein</fullName>
    </submittedName>
</protein>
<dbReference type="HOGENOM" id="CLU_3013364_0_0_6"/>
<gene>
    <name evidence="1" type="ordered locus">XF_1805</name>
</gene>
<name>Q9PCH4_XYLFA</name>
<evidence type="ECO:0000313" key="2">
    <source>
        <dbReference type="Proteomes" id="UP000000812"/>
    </source>
</evidence>
<dbReference type="PIR" id="A82635">
    <property type="entry name" value="A82635"/>
</dbReference>
<evidence type="ECO:0000313" key="1">
    <source>
        <dbReference type="EMBL" id="AAF84613.1"/>
    </source>
</evidence>
<dbReference type="AlphaFoldDB" id="Q9PCH4"/>
<dbReference type="Proteomes" id="UP000000812">
    <property type="component" value="Chromosome"/>
</dbReference>
<dbReference type="KEGG" id="xfa:XF_1805"/>
<sequence length="56" mass="6643">MPYRAAITTFLLWSAAFQDIEARSHFFEKLVSDFELRRCYSFEDADSKFLLFKLVA</sequence>
<accession>Q9PCH4</accession>
<organism evidence="1 2">
    <name type="scientific">Xylella fastidiosa (strain 9a5c)</name>
    <dbReference type="NCBI Taxonomy" id="160492"/>
    <lineage>
        <taxon>Bacteria</taxon>
        <taxon>Pseudomonadati</taxon>
        <taxon>Pseudomonadota</taxon>
        <taxon>Gammaproteobacteria</taxon>
        <taxon>Lysobacterales</taxon>
        <taxon>Lysobacteraceae</taxon>
        <taxon>Xylella</taxon>
    </lineage>
</organism>
<reference evidence="1 2" key="1">
    <citation type="journal article" date="2000" name="Nature">
        <title>The genome sequence of the plant pathogen Xylella fastidiosa.</title>
        <authorList>
            <person name="Simpson A.J."/>
            <person name="Reinach F.C."/>
            <person name="Arruda P."/>
            <person name="Abreu F.A."/>
            <person name="Acencio M."/>
            <person name="Alvarenga R."/>
            <person name="Alves L.M."/>
            <person name="Araya J.E."/>
            <person name="Baia G.S."/>
            <person name="Baptista C.S."/>
            <person name="Barros M.H."/>
            <person name="Bonaccorsi E.D."/>
            <person name="Bordin S."/>
            <person name="Bove J.M."/>
            <person name="Briones M.R."/>
            <person name="Bueno M.R."/>
            <person name="Camargo A.A."/>
            <person name="Camargo L.E."/>
            <person name="Carraro D.M."/>
            <person name="Carrer H."/>
            <person name="Colauto N.B."/>
            <person name="Colombo C."/>
            <person name="Costa F.F."/>
            <person name="Costa M.C."/>
            <person name="Costa-Neto C.M."/>
            <person name="Coutinho L.L."/>
            <person name="Cristofani M."/>
            <person name="Dias-Neto E."/>
            <person name="Docena C."/>
            <person name="El-Dorry H."/>
            <person name="Facincani A.P."/>
            <person name="Ferreira A.J."/>
            <person name="Ferreira V.C."/>
            <person name="Ferro J.A."/>
            <person name="Fraga J.S."/>
            <person name="Franca S.C."/>
            <person name="Franco M.C."/>
            <person name="Frohme M."/>
            <person name="Furlan L.R."/>
            <person name="Garnier M."/>
            <person name="Goldman G.H."/>
            <person name="Goldman M.H."/>
            <person name="Gomes S.L."/>
            <person name="Gruber A."/>
            <person name="Ho P.L."/>
            <person name="Hoheisel J.D."/>
            <person name="Junqueira M.L."/>
            <person name="Kemper E.L."/>
            <person name="Kitajima J.P."/>
            <person name="Krieger J.E."/>
            <person name="Kuramae E.E."/>
            <person name="Laigret F."/>
            <person name="Lambais M.R."/>
            <person name="Leite L.C."/>
            <person name="Lemos E.G."/>
            <person name="Lemos M.V."/>
            <person name="Lopes S.A."/>
            <person name="Lopes C.R."/>
            <person name="Machado J.A."/>
            <person name="Machado M.A."/>
            <person name="Madeira A.M."/>
            <person name="Madeira H.M."/>
            <person name="Marino C.L."/>
            <person name="Marques M.V."/>
            <person name="Martins E.A."/>
            <person name="Martins E.M."/>
            <person name="Matsukuma A.Y."/>
            <person name="Menck C.F."/>
            <person name="Miracca E.C."/>
            <person name="Miyaki C.Y."/>
            <person name="Monteriro-Vitorello C.B."/>
            <person name="Moon D.H."/>
            <person name="Nagai M.A."/>
            <person name="Nascimento A.L."/>
            <person name="Netto L.E."/>
            <person name="Nhani A.Jr."/>
            <person name="Nobrega F.G."/>
            <person name="Nunes L.R."/>
            <person name="Oliveira M.A."/>
            <person name="de Oliveira M.C."/>
            <person name="de Oliveira R.C."/>
            <person name="Palmieri D.A."/>
            <person name="Paris A."/>
            <person name="Peixoto B.R."/>
            <person name="Pereira G.A."/>
            <person name="Pereira H.A.Jr."/>
            <person name="Pesquero J.B."/>
            <person name="Quaggio R.B."/>
            <person name="Roberto P.G."/>
            <person name="Rodrigues V."/>
            <person name="de M Rosa A.J."/>
            <person name="de Rosa V.E.Jr."/>
            <person name="de Sa R.G."/>
            <person name="Santelli R.V."/>
            <person name="Sawasaki H.E."/>
            <person name="da Silva A.C."/>
            <person name="da Silva A.M."/>
            <person name="da Silva F.R."/>
            <person name="da Silva W.A.Jr."/>
            <person name="da Silveira J.F."/>
            <person name="Silvestri M.L."/>
            <person name="Siqueira W.J."/>
            <person name="de Souza A.A."/>
            <person name="de Souza A.P."/>
            <person name="Terenzi M.F."/>
            <person name="Truffi D."/>
            <person name="Tsai S.M."/>
            <person name="Tsuhako M.H."/>
            <person name="Vallada H."/>
            <person name="Van Sluys M.A."/>
            <person name="Verjovski-Almeida S."/>
            <person name="Vettore A.L."/>
            <person name="Zago M.A."/>
            <person name="Zatz M."/>
            <person name="Meidanis J."/>
            <person name="Setubal J.C."/>
        </authorList>
    </citation>
    <scope>NUCLEOTIDE SEQUENCE [LARGE SCALE GENOMIC DNA]</scope>
    <source>
        <strain evidence="1 2">9a5c</strain>
    </source>
</reference>